<dbReference type="FunFam" id="3.40.50.300:FF:000061">
    <property type="entry name" value="ATPase family, AAA domain-containing 2"/>
    <property type="match status" value="1"/>
</dbReference>
<feature type="region of interest" description="Disordered" evidence="9">
    <location>
        <begin position="364"/>
        <end position="442"/>
    </location>
</feature>
<feature type="compositionally biased region" description="Acidic residues" evidence="9">
    <location>
        <begin position="332"/>
        <end position="341"/>
    </location>
</feature>
<feature type="compositionally biased region" description="Basic and acidic residues" evidence="9">
    <location>
        <begin position="320"/>
        <end position="331"/>
    </location>
</feature>
<feature type="compositionally biased region" description="Basic and acidic residues" evidence="9">
    <location>
        <begin position="11"/>
        <end position="25"/>
    </location>
</feature>
<evidence type="ECO:0000259" key="10">
    <source>
        <dbReference type="PROSITE" id="PS50014"/>
    </source>
</evidence>
<dbReference type="Pfam" id="PF17862">
    <property type="entry name" value="AAA_lid_3"/>
    <property type="match status" value="1"/>
</dbReference>
<dbReference type="SUPFAM" id="SSF47370">
    <property type="entry name" value="Bromodomain"/>
    <property type="match status" value="1"/>
</dbReference>
<dbReference type="PROSITE" id="PS50014">
    <property type="entry name" value="BROMODOMAIN_2"/>
    <property type="match status" value="1"/>
</dbReference>
<comment type="function">
    <text evidence="5">Thought to form a complex that enhances transcription from repetitive DNA sequences by modulating chromatin structure.</text>
</comment>
<evidence type="ECO:0000256" key="8">
    <source>
        <dbReference type="PROSITE-ProRule" id="PRU00035"/>
    </source>
</evidence>
<dbReference type="InterPro" id="IPR003960">
    <property type="entry name" value="ATPase_AAA_CS"/>
</dbReference>
<dbReference type="Gene3D" id="1.20.920.10">
    <property type="entry name" value="Bromodomain-like"/>
    <property type="match status" value="1"/>
</dbReference>
<keyword evidence="3" id="KW-0067">ATP-binding</keyword>
<dbReference type="SUPFAM" id="SSF52540">
    <property type="entry name" value="P-loop containing nucleoside triphosphate hydrolases"/>
    <property type="match status" value="2"/>
</dbReference>
<dbReference type="GO" id="GO:0003682">
    <property type="term" value="F:chromatin binding"/>
    <property type="evidence" value="ECO:0007669"/>
    <property type="project" value="TreeGrafter"/>
</dbReference>
<reference evidence="11" key="1">
    <citation type="journal article" date="2021" name="Sci. Adv.">
        <title>The American lobster genome reveals insights on longevity, neural, and immune adaptations.</title>
        <authorList>
            <person name="Polinski J.M."/>
            <person name="Zimin A.V."/>
            <person name="Clark K.F."/>
            <person name="Kohn A.B."/>
            <person name="Sadowski N."/>
            <person name="Timp W."/>
            <person name="Ptitsyn A."/>
            <person name="Khanna P."/>
            <person name="Romanova D.Y."/>
            <person name="Williams P."/>
            <person name="Greenwood S.J."/>
            <person name="Moroz L.L."/>
            <person name="Walt D.R."/>
            <person name="Bodnar A.G."/>
        </authorList>
    </citation>
    <scope>NUCLEOTIDE SEQUENCE</scope>
    <source>
        <strain evidence="11">GMGI-L3</strain>
    </source>
</reference>
<dbReference type="GO" id="GO:0045815">
    <property type="term" value="P:transcription initiation-coupled chromatin remodeling"/>
    <property type="evidence" value="ECO:0007669"/>
    <property type="project" value="TreeGrafter"/>
</dbReference>
<evidence type="ECO:0000256" key="2">
    <source>
        <dbReference type="ARBA" id="ARBA00022741"/>
    </source>
</evidence>
<accession>A0A8J5MZ04</accession>
<comment type="similarity">
    <text evidence="1">Belongs to the AAA ATPase family.</text>
</comment>
<dbReference type="PROSITE" id="PS00674">
    <property type="entry name" value="AAA"/>
    <property type="match status" value="1"/>
</dbReference>
<protein>
    <recommendedName>
        <fullName evidence="6">Tat-binding homolog 7</fullName>
    </recommendedName>
    <alternativeName>
        <fullName evidence="7">Lin-48 expression abnormal protein 1</fullName>
    </alternativeName>
</protein>
<feature type="compositionally biased region" description="Acidic residues" evidence="9">
    <location>
        <begin position="33"/>
        <end position="44"/>
    </location>
</feature>
<feature type="region of interest" description="Disordered" evidence="9">
    <location>
        <begin position="130"/>
        <end position="344"/>
    </location>
</feature>
<evidence type="ECO:0000256" key="9">
    <source>
        <dbReference type="SAM" id="MobiDB-lite"/>
    </source>
</evidence>
<feature type="region of interest" description="Disordered" evidence="9">
    <location>
        <begin position="1"/>
        <end position="90"/>
    </location>
</feature>
<feature type="compositionally biased region" description="Basic and acidic residues" evidence="9">
    <location>
        <begin position="1307"/>
        <end position="1317"/>
    </location>
</feature>
<dbReference type="Pfam" id="PF00004">
    <property type="entry name" value="AAA"/>
    <property type="match status" value="1"/>
</dbReference>
<dbReference type="SMART" id="SM00382">
    <property type="entry name" value="AAA"/>
    <property type="match status" value="1"/>
</dbReference>
<feature type="domain" description="Bromo" evidence="10">
    <location>
        <begin position="994"/>
        <end position="1064"/>
    </location>
</feature>
<dbReference type="PANTHER" id="PTHR23069:SF0">
    <property type="entry name" value="TAT-BINDING HOMOLOG 7"/>
    <property type="match status" value="1"/>
</dbReference>
<dbReference type="InterPro" id="IPR027417">
    <property type="entry name" value="P-loop_NTPase"/>
</dbReference>
<feature type="compositionally biased region" description="Basic residues" evidence="9">
    <location>
        <begin position="388"/>
        <end position="414"/>
    </location>
</feature>
<evidence type="ECO:0000256" key="6">
    <source>
        <dbReference type="ARBA" id="ARBA00074192"/>
    </source>
</evidence>
<organism evidence="11 12">
    <name type="scientific">Homarus americanus</name>
    <name type="common">American lobster</name>
    <dbReference type="NCBI Taxonomy" id="6706"/>
    <lineage>
        <taxon>Eukaryota</taxon>
        <taxon>Metazoa</taxon>
        <taxon>Ecdysozoa</taxon>
        <taxon>Arthropoda</taxon>
        <taxon>Crustacea</taxon>
        <taxon>Multicrustacea</taxon>
        <taxon>Malacostraca</taxon>
        <taxon>Eumalacostraca</taxon>
        <taxon>Eucarida</taxon>
        <taxon>Decapoda</taxon>
        <taxon>Pleocyemata</taxon>
        <taxon>Astacidea</taxon>
        <taxon>Nephropoidea</taxon>
        <taxon>Nephropidae</taxon>
        <taxon>Homarus</taxon>
    </lineage>
</organism>
<evidence type="ECO:0000313" key="11">
    <source>
        <dbReference type="EMBL" id="KAG7168547.1"/>
    </source>
</evidence>
<feature type="compositionally biased region" description="Polar residues" evidence="9">
    <location>
        <begin position="1"/>
        <end position="10"/>
    </location>
</feature>
<dbReference type="InterPro" id="IPR003593">
    <property type="entry name" value="AAA+_ATPase"/>
</dbReference>
<dbReference type="GO" id="GO:0005524">
    <property type="term" value="F:ATP binding"/>
    <property type="evidence" value="ECO:0007669"/>
    <property type="project" value="UniProtKB-KW"/>
</dbReference>
<keyword evidence="2" id="KW-0547">Nucleotide-binding</keyword>
<feature type="compositionally biased region" description="Polar residues" evidence="9">
    <location>
        <begin position="65"/>
        <end position="74"/>
    </location>
</feature>
<feature type="compositionally biased region" description="Basic and acidic residues" evidence="9">
    <location>
        <begin position="426"/>
        <end position="435"/>
    </location>
</feature>
<dbReference type="Gene3D" id="1.10.8.60">
    <property type="match status" value="2"/>
</dbReference>
<evidence type="ECO:0000256" key="1">
    <source>
        <dbReference type="ARBA" id="ARBA00006914"/>
    </source>
</evidence>
<evidence type="ECO:0000256" key="7">
    <source>
        <dbReference type="ARBA" id="ARBA00075625"/>
    </source>
</evidence>
<dbReference type="PROSITE" id="PS00633">
    <property type="entry name" value="BROMODOMAIN_1"/>
    <property type="match status" value="1"/>
</dbReference>
<feature type="compositionally biased region" description="Basic and acidic residues" evidence="9">
    <location>
        <begin position="193"/>
        <end position="205"/>
    </location>
</feature>
<feature type="region of interest" description="Disordered" evidence="9">
    <location>
        <begin position="1188"/>
        <end position="1262"/>
    </location>
</feature>
<keyword evidence="12" id="KW-1185">Reference proteome</keyword>
<dbReference type="GO" id="GO:0006334">
    <property type="term" value="P:nucleosome assembly"/>
    <property type="evidence" value="ECO:0007669"/>
    <property type="project" value="TreeGrafter"/>
</dbReference>
<name>A0A8J5MZ04_HOMAM</name>
<dbReference type="GO" id="GO:0005634">
    <property type="term" value="C:nucleus"/>
    <property type="evidence" value="ECO:0007669"/>
    <property type="project" value="TreeGrafter"/>
</dbReference>
<evidence type="ECO:0000313" key="12">
    <source>
        <dbReference type="Proteomes" id="UP000747542"/>
    </source>
</evidence>
<dbReference type="FunFam" id="1.10.8.60:FF:000016">
    <property type="entry name" value="ATPase family AAA domain-containing protein 2B"/>
    <property type="match status" value="1"/>
</dbReference>
<dbReference type="InterPro" id="IPR036427">
    <property type="entry name" value="Bromodomain-like_sf"/>
</dbReference>
<dbReference type="Pfam" id="PF00439">
    <property type="entry name" value="Bromodomain"/>
    <property type="match status" value="1"/>
</dbReference>
<dbReference type="FunFam" id="3.40.50.300:FF:000734">
    <property type="entry name" value="ATPase family, AAA domain containing 2"/>
    <property type="match status" value="1"/>
</dbReference>
<dbReference type="EMBL" id="JAHLQT010020073">
    <property type="protein sequence ID" value="KAG7168547.1"/>
    <property type="molecule type" value="Genomic_DNA"/>
</dbReference>
<gene>
    <name evidence="11" type="primary">ATAD2B-L</name>
    <name evidence="11" type="ORF">Hamer_G002633</name>
</gene>
<dbReference type="CDD" id="cd05528">
    <property type="entry name" value="Bromo_AAA"/>
    <property type="match status" value="1"/>
</dbReference>
<proteinExistence type="inferred from homology"/>
<dbReference type="PRINTS" id="PR00503">
    <property type="entry name" value="BROMODOMAIN"/>
</dbReference>
<dbReference type="InterPro" id="IPR018359">
    <property type="entry name" value="Bromodomain_CS"/>
</dbReference>
<dbReference type="Gene3D" id="3.40.50.300">
    <property type="entry name" value="P-loop containing nucleotide triphosphate hydrolases"/>
    <property type="match status" value="2"/>
</dbReference>
<feature type="compositionally biased region" description="Basic and acidic residues" evidence="9">
    <location>
        <begin position="374"/>
        <end position="387"/>
    </location>
</feature>
<dbReference type="InterPro" id="IPR001487">
    <property type="entry name" value="Bromodomain"/>
</dbReference>
<comment type="caution">
    <text evidence="11">The sequence shown here is derived from an EMBL/GenBank/DDBJ whole genome shotgun (WGS) entry which is preliminary data.</text>
</comment>
<sequence length="1417" mass="161675">MVSTRGNPVSENERKSALPSRESRRTTRGALQEPEDELFWDSDEQPARIHRRTGSVNVSFKEATSPRSATSRSPGSPKDDPGLMAKDGSQDCSLIALESSEESEKAALRKLRTRTLAVLLSRSLADKKLKGWARKRPSCFSCEEAPRPQPSRDSPRGRPSRIRQDEVVAVEADTDTDDEIYRRSQSRRTRGQRTKDNKNPIKKEFVMNGDDLGDHNHIEEDEGPRRSSRRRKFSSFNDQSWLVGNKKLRGYPSIVPSSEPENEEPRPSRKLCKDDPDNSEEEDVARRMRTRCGNQLKSKPKLDGEDNEEDIEEIETDGETLDRSEQHKKIEDSEEEEEEESPVMRRRVIKRIRDPIAANALSVKSPHTATVTEESSRARGYHEDSPPRRHRRNHKRYLNSPARKHMFHHKRMAAHHTSTSNSSSSDEDRFEERKARSMAKSRNRCLPMNLSPEDLLTTTLKERAKIGSSLADIDPMTLDRSVTFDAVGGLSHHVNALKEMIIFPLLYPEVFERFNIAPPRGVLFYGPPGTGKTLMARALANECGVGGKKVAFFMRKGADCLSKWAYQLRPSIIFFDEIDGLAPVRSSRQDQIHSSIVSTLLALMDGLDSRGEVVVIGATNRIDAIDPALRRPGRFDREFSFPLPSMKARLQILTIHTKSWDPLPSKRVLQYLAEQTVGYCGADLKSLCAESALIALKSKYPQIYSSKQKLLIDVSTINIKLCHFRVAMKKLVASGQRSAASVGRRLSPIVQPLLQSSLNRALRLLAESFPQAFSKFPSNMKRNTTHRPRLLLTGLRTQGQSTHLAPAIIHSLERVPTHKLDLAALYSVSARAPEEACAQMFHEARRSLPSIIYVPHIEQWWGTTSETLRATFMSLLLDMDPSSPLLLLATSDVPYDELDSDVQMLFSVYREEMMTVSNPLEAERRQFFKTIFYTDMLAKQKVRSNKKTLEELPIAPEPEHWKVNSKEMKRLEELEEATLRELRIFLREICAKLARNRTFYIFTKPVDEEEVPDYRDIIKEPMDLETMMTKIDQHEYDCAQEFLRDIDLICKNALEYNPDRNPEDKIIRHRACTLRDTAYAYIKAEMDTDFEDKCREIRDRRQERYKSTTKPSAPEFIHVAQETKRQETPVKQIRGATVTPQATSIRQETIDQHAKTTGDIHRRRKRRLRNAWARGEIKVQKRRRIIEKDSPEKKELGLQSPEIKRDEEVVEEENKITLEEVEEKQAVDGEKSEDDVSVHSTYNSEEKEGNLEKSSLDKIHNADEVHVDSEVVLYNGHLSTEDSHDSMKVTSAADELAAHSSTSSTIKESRDSIKENKDDKIRDNIMEAEDSVVSSSEQGSGSAPTECNGITIDWSHLEAVYESCISATEDSTVDELLRLHTAISLLIHKHIKNTSRLHLLQDAEAEIRRFTQFHKKS</sequence>
<dbReference type="SMART" id="SM00297">
    <property type="entry name" value="BROMO"/>
    <property type="match status" value="1"/>
</dbReference>
<feature type="compositionally biased region" description="Basic and acidic residues" evidence="9">
    <location>
        <begin position="1244"/>
        <end position="1262"/>
    </location>
</feature>
<feature type="compositionally biased region" description="Basic and acidic residues" evidence="9">
    <location>
        <begin position="263"/>
        <end position="276"/>
    </location>
</feature>
<dbReference type="Proteomes" id="UP000747542">
    <property type="component" value="Unassembled WGS sequence"/>
</dbReference>
<dbReference type="InterPro" id="IPR041569">
    <property type="entry name" value="AAA_lid_3"/>
</dbReference>
<dbReference type="GO" id="GO:0042393">
    <property type="term" value="F:histone binding"/>
    <property type="evidence" value="ECO:0007669"/>
    <property type="project" value="TreeGrafter"/>
</dbReference>
<evidence type="ECO:0000256" key="5">
    <source>
        <dbReference type="ARBA" id="ARBA00057193"/>
    </source>
</evidence>
<keyword evidence="4 8" id="KW-0103">Bromodomain</keyword>
<feature type="compositionally biased region" description="Basic and acidic residues" evidence="9">
    <location>
        <begin position="1188"/>
        <end position="1237"/>
    </location>
</feature>
<dbReference type="GO" id="GO:0016887">
    <property type="term" value="F:ATP hydrolysis activity"/>
    <property type="evidence" value="ECO:0007669"/>
    <property type="project" value="InterPro"/>
</dbReference>
<evidence type="ECO:0000256" key="3">
    <source>
        <dbReference type="ARBA" id="ARBA00022840"/>
    </source>
</evidence>
<dbReference type="InterPro" id="IPR003959">
    <property type="entry name" value="ATPase_AAA_core"/>
</dbReference>
<feature type="region of interest" description="Disordered" evidence="9">
    <location>
        <begin position="1295"/>
        <end position="1317"/>
    </location>
</feature>
<dbReference type="InterPro" id="IPR045199">
    <property type="entry name" value="ATAD2-like"/>
</dbReference>
<feature type="compositionally biased region" description="Acidic residues" evidence="9">
    <location>
        <begin position="305"/>
        <end position="319"/>
    </location>
</feature>
<evidence type="ECO:0000256" key="4">
    <source>
        <dbReference type="ARBA" id="ARBA00023117"/>
    </source>
</evidence>
<dbReference type="PANTHER" id="PTHR23069">
    <property type="entry name" value="AAA DOMAIN-CONTAINING"/>
    <property type="match status" value="1"/>
</dbReference>
<dbReference type="GO" id="GO:0006337">
    <property type="term" value="P:nucleosome disassembly"/>
    <property type="evidence" value="ECO:0007669"/>
    <property type="project" value="TreeGrafter"/>
</dbReference>